<accession>A0AA43UCQ5</accession>
<keyword evidence="10" id="KW-1185">Reference proteome</keyword>
<evidence type="ECO:0000259" key="8">
    <source>
        <dbReference type="PROSITE" id="PS50928"/>
    </source>
</evidence>
<feature type="transmembrane region" description="Helical" evidence="7">
    <location>
        <begin position="260"/>
        <end position="282"/>
    </location>
</feature>
<feature type="transmembrane region" description="Helical" evidence="7">
    <location>
        <begin position="212"/>
        <end position="234"/>
    </location>
</feature>
<feature type="transmembrane region" description="Helical" evidence="7">
    <location>
        <begin position="12"/>
        <end position="33"/>
    </location>
</feature>
<comment type="subcellular location">
    <subcellularLocation>
        <location evidence="1 7">Cell membrane</location>
        <topology evidence="1 7">Multi-pass membrane protein</topology>
    </subcellularLocation>
</comment>
<dbReference type="PROSITE" id="PS50928">
    <property type="entry name" value="ABC_TM1"/>
    <property type="match status" value="1"/>
</dbReference>
<dbReference type="PANTHER" id="PTHR43005:SF1">
    <property type="entry name" value="SPERMIDINE_PUTRESCINE TRANSPORT SYSTEM PERMEASE PROTEIN"/>
    <property type="match status" value="1"/>
</dbReference>
<evidence type="ECO:0000256" key="2">
    <source>
        <dbReference type="ARBA" id="ARBA00022448"/>
    </source>
</evidence>
<dbReference type="Proteomes" id="UP001171751">
    <property type="component" value="Unassembled WGS sequence"/>
</dbReference>
<organism evidence="9 10">
    <name type="scientific">Atopococcus tabaci</name>
    <dbReference type="NCBI Taxonomy" id="269774"/>
    <lineage>
        <taxon>Bacteria</taxon>
        <taxon>Bacillati</taxon>
        <taxon>Bacillota</taxon>
        <taxon>Bacilli</taxon>
        <taxon>Lactobacillales</taxon>
        <taxon>Carnobacteriaceae</taxon>
        <taxon>Atopococcus</taxon>
    </lineage>
</organism>
<keyword evidence="2 7" id="KW-0813">Transport</keyword>
<dbReference type="SUPFAM" id="SSF161098">
    <property type="entry name" value="MetI-like"/>
    <property type="match status" value="1"/>
</dbReference>
<dbReference type="EMBL" id="JAUNQW010000014">
    <property type="protein sequence ID" value="MDO5457536.1"/>
    <property type="molecule type" value="Genomic_DNA"/>
</dbReference>
<evidence type="ECO:0000256" key="1">
    <source>
        <dbReference type="ARBA" id="ARBA00004651"/>
    </source>
</evidence>
<keyword evidence="3" id="KW-1003">Cell membrane</keyword>
<evidence type="ECO:0000313" key="9">
    <source>
        <dbReference type="EMBL" id="MDO5457536.1"/>
    </source>
</evidence>
<gene>
    <name evidence="9" type="ORF">Q4F26_04245</name>
</gene>
<dbReference type="InterPro" id="IPR000515">
    <property type="entry name" value="MetI-like"/>
</dbReference>
<dbReference type="InterPro" id="IPR035906">
    <property type="entry name" value="MetI-like_sf"/>
</dbReference>
<reference evidence="9" key="1">
    <citation type="submission" date="2023-07" db="EMBL/GenBank/DDBJ databases">
        <title>Between Cages and Wild: Unraveling the Impact of Captivity on Animal Microbiomes and Antimicrobial Resistance.</title>
        <authorList>
            <person name="Schmartz G.P."/>
            <person name="Rehner J."/>
            <person name="Schuff M.J."/>
            <person name="Becker S.L."/>
            <person name="Kravczyk M."/>
            <person name="Gurevich A."/>
            <person name="Francke R."/>
            <person name="Mueller R."/>
            <person name="Keller V."/>
            <person name="Keller A."/>
        </authorList>
    </citation>
    <scope>NUCLEOTIDE SEQUENCE</scope>
    <source>
        <strain evidence="9">S39M_St_73</strain>
    </source>
</reference>
<dbReference type="Pfam" id="PF00528">
    <property type="entry name" value="BPD_transp_1"/>
    <property type="match status" value="1"/>
</dbReference>
<feature type="transmembrane region" description="Helical" evidence="7">
    <location>
        <begin position="155"/>
        <end position="176"/>
    </location>
</feature>
<keyword evidence="6 7" id="KW-0472">Membrane</keyword>
<dbReference type="PANTHER" id="PTHR43005">
    <property type="entry name" value="BLR7065 PROTEIN"/>
    <property type="match status" value="1"/>
</dbReference>
<dbReference type="CDD" id="cd06261">
    <property type="entry name" value="TM_PBP2"/>
    <property type="match status" value="1"/>
</dbReference>
<feature type="domain" description="ABC transmembrane type-1" evidence="8">
    <location>
        <begin position="67"/>
        <end position="281"/>
    </location>
</feature>
<dbReference type="GO" id="GO:0005886">
    <property type="term" value="C:plasma membrane"/>
    <property type="evidence" value="ECO:0007669"/>
    <property type="project" value="UniProtKB-SubCell"/>
</dbReference>
<feature type="transmembrane region" description="Helical" evidence="7">
    <location>
        <begin position="104"/>
        <end position="124"/>
    </location>
</feature>
<keyword evidence="4 7" id="KW-0812">Transmembrane</keyword>
<comment type="similarity">
    <text evidence="7">Belongs to the binding-protein-dependent transport system permease family.</text>
</comment>
<sequence length="290" mass="32856">MDKRRTVTPYLMMLPAVVLLLVLYAIPIVTTVIQSFSEVNLLTNTQEFIGLANYGRTFSNSGFFDTLSITVRYTVITVLFKMGFGFLYAYFLSTDIYLKKPLRFLMLLPWAIPQVAVGTLWNWMLDGQYGYVNYYLMQLGLINEPISFLAEPVSAFLSVAFVDAWVGIPLIALTLISGFEAIPKSLYEAAKIDGANAFQQFRDVTLPGIRNVFISLLTLVTIWTFNSFNIIWVLTQGGPMRKTETLMIRIYREAFSNFDLGISATLTMVAVTILTLLTLVYMRIGRNRDE</sequence>
<protein>
    <submittedName>
        <fullName evidence="9">Sugar ABC transporter permease</fullName>
    </submittedName>
</protein>
<dbReference type="Gene3D" id="1.10.3720.10">
    <property type="entry name" value="MetI-like"/>
    <property type="match status" value="1"/>
</dbReference>
<comment type="caution">
    <text evidence="9">The sequence shown here is derived from an EMBL/GenBank/DDBJ whole genome shotgun (WGS) entry which is preliminary data.</text>
</comment>
<evidence type="ECO:0000313" key="10">
    <source>
        <dbReference type="Proteomes" id="UP001171751"/>
    </source>
</evidence>
<evidence type="ECO:0000256" key="4">
    <source>
        <dbReference type="ARBA" id="ARBA00022692"/>
    </source>
</evidence>
<keyword evidence="5 7" id="KW-1133">Transmembrane helix</keyword>
<evidence type="ECO:0000256" key="3">
    <source>
        <dbReference type="ARBA" id="ARBA00022475"/>
    </source>
</evidence>
<evidence type="ECO:0000256" key="6">
    <source>
        <dbReference type="ARBA" id="ARBA00023136"/>
    </source>
</evidence>
<name>A0AA43UCQ5_9LACT</name>
<evidence type="ECO:0000256" key="5">
    <source>
        <dbReference type="ARBA" id="ARBA00022989"/>
    </source>
</evidence>
<feature type="transmembrane region" description="Helical" evidence="7">
    <location>
        <begin position="71"/>
        <end position="92"/>
    </location>
</feature>
<dbReference type="AlphaFoldDB" id="A0AA43UCQ5"/>
<proteinExistence type="inferred from homology"/>
<evidence type="ECO:0000256" key="7">
    <source>
        <dbReference type="RuleBase" id="RU363032"/>
    </source>
</evidence>
<dbReference type="GO" id="GO:0055085">
    <property type="term" value="P:transmembrane transport"/>
    <property type="evidence" value="ECO:0007669"/>
    <property type="project" value="InterPro"/>
</dbReference>